<name>A0AAW3ZIB2_9GAMM</name>
<evidence type="ECO:0000256" key="1">
    <source>
        <dbReference type="SAM" id="MobiDB-lite"/>
    </source>
</evidence>
<dbReference type="Proteomes" id="UP000613768">
    <property type="component" value="Unassembled WGS sequence"/>
</dbReference>
<accession>A0AAW3ZIB2</accession>
<protein>
    <submittedName>
        <fullName evidence="2">Uncharacterized protein</fullName>
    </submittedName>
</protein>
<dbReference type="EMBL" id="JACYTR010000007">
    <property type="protein sequence ID" value="MBD8525259.1"/>
    <property type="molecule type" value="Genomic_DNA"/>
</dbReference>
<evidence type="ECO:0000313" key="3">
    <source>
        <dbReference type="Proteomes" id="UP000613768"/>
    </source>
</evidence>
<comment type="caution">
    <text evidence="2">The sequence shown here is derived from an EMBL/GenBank/DDBJ whole genome shotgun (WGS) entry which is preliminary data.</text>
</comment>
<dbReference type="AlphaFoldDB" id="A0AAW3ZIB2"/>
<keyword evidence="3" id="KW-1185">Reference proteome</keyword>
<gene>
    <name evidence="2" type="ORF">IFO71_05830</name>
</gene>
<evidence type="ECO:0000313" key="2">
    <source>
        <dbReference type="EMBL" id="MBD8525259.1"/>
    </source>
</evidence>
<organism evidence="2 3">
    <name type="scientific">Pseudomarimonas arenosa</name>
    <dbReference type="NCBI Taxonomy" id="2774145"/>
    <lineage>
        <taxon>Bacteria</taxon>
        <taxon>Pseudomonadati</taxon>
        <taxon>Pseudomonadota</taxon>
        <taxon>Gammaproteobacteria</taxon>
        <taxon>Lysobacterales</taxon>
        <taxon>Lysobacteraceae</taxon>
        <taxon>Pseudomarimonas</taxon>
    </lineage>
</organism>
<sequence>MAKTLNFRLGEQVLGFELGSKVDKRALYGYAKRIAEFDGTQLVRGLLLSDGRLLPAQSTSYVRVDPEGSPIEEPSLSLDGQPAELKPSSFDQEAPLESVPLSRLCAFQVRDVYPLQGAGLANGLYRTEFNYRKSAQPNEALLLVRDDAQAFLLVGQMKQPAFIGLAVSYDFFDAEGEAGEEEDSFDFSMV</sequence>
<reference evidence="2 3" key="1">
    <citation type="submission" date="2020-09" db="EMBL/GenBank/DDBJ databases">
        <title>Pseudoxanthomonas sp. CAU 1598 isolated from sand of Yaerae Beach.</title>
        <authorList>
            <person name="Kim W."/>
        </authorList>
    </citation>
    <scope>NUCLEOTIDE SEQUENCE [LARGE SCALE GENOMIC DNA]</scope>
    <source>
        <strain evidence="2 3">CAU 1598</strain>
    </source>
</reference>
<dbReference type="RefSeq" id="WP_192028597.1">
    <property type="nucleotide sequence ID" value="NZ_JACYTR010000007.1"/>
</dbReference>
<proteinExistence type="predicted"/>
<feature type="region of interest" description="Disordered" evidence="1">
    <location>
        <begin position="64"/>
        <end position="84"/>
    </location>
</feature>